<dbReference type="InterPro" id="IPR047971">
    <property type="entry name" value="ExeM-like"/>
</dbReference>
<dbReference type="SUPFAM" id="SSF56219">
    <property type="entry name" value="DNase I-like"/>
    <property type="match status" value="1"/>
</dbReference>
<dbReference type="Pfam" id="PF03372">
    <property type="entry name" value="Exo_endo_phos"/>
    <property type="match status" value="1"/>
</dbReference>
<keyword evidence="2" id="KW-0540">Nuclease</keyword>
<feature type="non-terminal residue" evidence="2">
    <location>
        <position position="1"/>
    </location>
</feature>
<dbReference type="GO" id="GO:0004519">
    <property type="term" value="F:endonuclease activity"/>
    <property type="evidence" value="ECO:0007669"/>
    <property type="project" value="UniProtKB-KW"/>
</dbReference>
<organism evidence="2 3">
    <name type="scientific">Nonomuraea turkmeniaca</name>
    <dbReference type="NCBI Taxonomy" id="103838"/>
    <lineage>
        <taxon>Bacteria</taxon>
        <taxon>Bacillati</taxon>
        <taxon>Actinomycetota</taxon>
        <taxon>Actinomycetes</taxon>
        <taxon>Streptosporangiales</taxon>
        <taxon>Streptosporangiaceae</taxon>
        <taxon>Nonomuraea</taxon>
    </lineage>
</organism>
<dbReference type="OrthoDB" id="1016457at2"/>
<dbReference type="InterPro" id="IPR005135">
    <property type="entry name" value="Endo/exonuclease/phosphatase"/>
</dbReference>
<keyword evidence="2" id="KW-0255">Endonuclease</keyword>
<dbReference type="AlphaFoldDB" id="A0A5S4GC36"/>
<feature type="domain" description="Endonuclease/exonuclease/phosphatase" evidence="1">
    <location>
        <begin position="270"/>
        <end position="527"/>
    </location>
</feature>
<evidence type="ECO:0000313" key="2">
    <source>
        <dbReference type="EMBL" id="TMR23590.1"/>
    </source>
</evidence>
<reference evidence="2 3" key="1">
    <citation type="submission" date="2019-05" db="EMBL/GenBank/DDBJ databases">
        <title>Draft genome sequence of Nonomuraea turkmeniaca DSM 43926.</title>
        <authorList>
            <person name="Saricaoglu S."/>
            <person name="Isik K."/>
        </authorList>
    </citation>
    <scope>NUCLEOTIDE SEQUENCE [LARGE SCALE GENOMIC DNA]</scope>
    <source>
        <strain evidence="2 3">DSM 43926</strain>
    </source>
</reference>
<sequence>ATPCDTPATHRVAQVQGAGDATPLAGQTVRVEGVVTGDFQRTDQLSGFFLQDTRPDADPKTSEGLFAFARESFKDVKVGDRVLVTGRAVEFNGWTELSPVTAVDVCGTGSVAAQSYTLPTAENSGGLEPVENMLLTFPQSLTVSDHYNLGRFGEVTLSSQGRLYQPTDRPGVDPALNARRSLLVDDGSTRENPATLPPIVRAGDVALGITGVLGYGFGRYRLQPTKPIDYKNLNPRLPKPFPVIGNVKVASFNTLNWFTTLGSRGATTAEEQQRQLAKLVAALKGLNADAVALMEVENNGQTALQALVDAVNAEVGAGTYAALAHPYPGTDAIQVGLIYKPGKLTPVGAAEASQDPVFSRPPLIQTFRRKSGSQPFTMVVNHLKSKGSCPSSGPDTDQGDGQGCWNPTRVAQAKALLGIIEDQDLPNPIVLGDLNSYGEEDPIDTLEAGGLAGVTKRFVPAPLRYSYLFDGLAGELDHVLVGKQLLKRVTSATIWHINADEPRILDYNTEYNPPGLYKPDAYRSSDHDPLIVGLTLPGAAG</sequence>
<keyword evidence="2" id="KW-0378">Hydrolase</keyword>
<accession>A0A5S4GC36</accession>
<comment type="caution">
    <text evidence="2">The sequence shown here is derived from an EMBL/GenBank/DDBJ whole genome shotgun (WGS) entry which is preliminary data.</text>
</comment>
<evidence type="ECO:0000259" key="1">
    <source>
        <dbReference type="Pfam" id="PF03372"/>
    </source>
</evidence>
<dbReference type="CDD" id="cd10283">
    <property type="entry name" value="MnuA_DNase1-like"/>
    <property type="match status" value="1"/>
</dbReference>
<dbReference type="PANTHER" id="PTHR42834:SF1">
    <property type="entry name" value="ENDONUCLEASE_EXONUCLEASE_PHOSPHATASE FAMILY PROTEIN (AFU_ORTHOLOGUE AFUA_3G09210)"/>
    <property type="match status" value="1"/>
</dbReference>
<dbReference type="CDD" id="cd04486">
    <property type="entry name" value="YhcR_OBF_like"/>
    <property type="match status" value="1"/>
</dbReference>
<gene>
    <name evidence="2" type="ORF">ETD86_07930</name>
</gene>
<dbReference type="EMBL" id="VCKY01000018">
    <property type="protein sequence ID" value="TMR23590.1"/>
    <property type="molecule type" value="Genomic_DNA"/>
</dbReference>
<dbReference type="Gene3D" id="3.60.10.10">
    <property type="entry name" value="Endonuclease/exonuclease/phosphatase"/>
    <property type="match status" value="1"/>
</dbReference>
<dbReference type="PANTHER" id="PTHR42834">
    <property type="entry name" value="ENDONUCLEASE/EXONUCLEASE/PHOSPHATASE FAMILY PROTEIN (AFU_ORTHOLOGUE AFUA_3G09210)"/>
    <property type="match status" value="1"/>
</dbReference>
<dbReference type="InterPro" id="IPR036691">
    <property type="entry name" value="Endo/exonu/phosph_ase_sf"/>
</dbReference>
<evidence type="ECO:0000313" key="3">
    <source>
        <dbReference type="Proteomes" id="UP000309128"/>
    </source>
</evidence>
<dbReference type="NCBIfam" id="NF033681">
    <property type="entry name" value="ExeM_NucH_DNase"/>
    <property type="match status" value="1"/>
</dbReference>
<protein>
    <submittedName>
        <fullName evidence="2">ExeM/NucH family extracellular endonuclease</fullName>
    </submittedName>
</protein>
<keyword evidence="3" id="KW-1185">Reference proteome</keyword>
<name>A0A5S4GC36_9ACTN</name>
<dbReference type="Proteomes" id="UP000309128">
    <property type="component" value="Unassembled WGS sequence"/>
</dbReference>
<dbReference type="RefSeq" id="WP_138665444.1">
    <property type="nucleotide sequence ID" value="NZ_VCKY01000018.1"/>
</dbReference>
<proteinExistence type="predicted"/>